<proteinExistence type="predicted"/>
<dbReference type="EMBL" id="MGEQ01000006">
    <property type="protein sequence ID" value="OGL86775.1"/>
    <property type="molecule type" value="Genomic_DNA"/>
</dbReference>
<evidence type="ECO:0000313" key="1">
    <source>
        <dbReference type="EMBL" id="OGL86775.1"/>
    </source>
</evidence>
<gene>
    <name evidence="1" type="ORF">A3I41_05560</name>
</gene>
<comment type="caution">
    <text evidence="1">The sequence shown here is derived from an EMBL/GenBank/DDBJ whole genome shotgun (WGS) entry which is preliminary data.</text>
</comment>
<name>A0A1F7V8P2_9BACT</name>
<evidence type="ECO:0000313" key="2">
    <source>
        <dbReference type="Proteomes" id="UP000176593"/>
    </source>
</evidence>
<sequence>MANELTMFEQLEHEAREGYLTREVPYVAARIHTLIKHNFISGCTNWEAERAIKKLIEQLEFRMENAEGIQKHQAEENRKRSLFNLPPLHVYDQADYKFDMERLGFLKELELFVKQNASAHKRKAVSFSEWFNATMHRVGYLIDWDHLSDAFAVKKAREIVLAQCATWSPRQFILEFQRKRIEEMQAATVGSDCEFVKKKTSTSAFLDQLRSVEARVQALIDADPANDIFLRVLHEVRSKIAAVTPVHQTMIAFEQKAAGFLNDQLAKIAMLEDSLHKLETIHEARMLCDSTDQVISDAEQAITDGVITLATGFQEMHEQIARAYEESGIALAVDVSGQGKLFDTAVMDRLIAQYVPAKLEVEKKVS</sequence>
<accession>A0A1F7V8P2</accession>
<organism evidence="1 2">
    <name type="scientific">Candidatus Uhrbacteria bacterium RIFCSPLOWO2_02_FULL_48_18</name>
    <dbReference type="NCBI Taxonomy" id="1802408"/>
    <lineage>
        <taxon>Bacteria</taxon>
        <taxon>Candidatus Uhriibacteriota</taxon>
    </lineage>
</organism>
<reference evidence="1 2" key="1">
    <citation type="journal article" date="2016" name="Nat. Commun.">
        <title>Thousands of microbial genomes shed light on interconnected biogeochemical processes in an aquifer system.</title>
        <authorList>
            <person name="Anantharaman K."/>
            <person name="Brown C.T."/>
            <person name="Hug L.A."/>
            <person name="Sharon I."/>
            <person name="Castelle C.J."/>
            <person name="Probst A.J."/>
            <person name="Thomas B.C."/>
            <person name="Singh A."/>
            <person name="Wilkins M.J."/>
            <person name="Karaoz U."/>
            <person name="Brodie E.L."/>
            <person name="Williams K.H."/>
            <person name="Hubbard S.S."/>
            <person name="Banfield J.F."/>
        </authorList>
    </citation>
    <scope>NUCLEOTIDE SEQUENCE [LARGE SCALE GENOMIC DNA]</scope>
</reference>
<dbReference type="Proteomes" id="UP000176593">
    <property type="component" value="Unassembled WGS sequence"/>
</dbReference>
<protein>
    <submittedName>
        <fullName evidence="1">Uncharacterized protein</fullName>
    </submittedName>
</protein>
<dbReference type="AlphaFoldDB" id="A0A1F7V8P2"/>